<proteinExistence type="predicted"/>
<accession>A0A317NDL1</accession>
<evidence type="ECO:0000313" key="2">
    <source>
        <dbReference type="EMBL" id="PWV73391.1"/>
    </source>
</evidence>
<feature type="region of interest" description="Disordered" evidence="1">
    <location>
        <begin position="122"/>
        <end position="156"/>
    </location>
</feature>
<name>A0A317NDL1_9NOCA</name>
<evidence type="ECO:0000256" key="1">
    <source>
        <dbReference type="SAM" id="MobiDB-lite"/>
    </source>
</evidence>
<sequence>MGDDQDGGAGVGVGAEGLPDGVGGALVEGGGGAVRDEEIGGGTQGGGDRGALDLARGVLFRQQVHHLARVVRGGARSVEGHGSVGGGYAPELLADGPVRAEGVDAVLGDVTDAAVDHHLAGDSCRRGQTTGQGVGDHRLAGAGAAEQRGDPAVGHP</sequence>
<dbReference type="EMBL" id="QGTL01000007">
    <property type="protein sequence ID" value="PWV73391.1"/>
    <property type="molecule type" value="Genomic_DNA"/>
</dbReference>
<dbReference type="Proteomes" id="UP000246410">
    <property type="component" value="Unassembled WGS sequence"/>
</dbReference>
<evidence type="ECO:0000313" key="3">
    <source>
        <dbReference type="Proteomes" id="UP000246410"/>
    </source>
</evidence>
<feature type="compositionally biased region" description="Gly residues" evidence="1">
    <location>
        <begin position="7"/>
        <end position="33"/>
    </location>
</feature>
<protein>
    <submittedName>
        <fullName evidence="2">Uncharacterized protein</fullName>
    </submittedName>
</protein>
<organism evidence="2 3">
    <name type="scientific">Nocardia neocaledoniensis</name>
    <dbReference type="NCBI Taxonomy" id="236511"/>
    <lineage>
        <taxon>Bacteria</taxon>
        <taxon>Bacillati</taxon>
        <taxon>Actinomycetota</taxon>
        <taxon>Actinomycetes</taxon>
        <taxon>Mycobacteriales</taxon>
        <taxon>Nocardiaceae</taxon>
        <taxon>Nocardia</taxon>
    </lineage>
</organism>
<dbReference type="AlphaFoldDB" id="A0A317NDL1"/>
<reference evidence="2 3" key="1">
    <citation type="submission" date="2018-05" db="EMBL/GenBank/DDBJ databases">
        <title>Genomic Encyclopedia of Type Strains, Phase IV (KMG-IV): sequencing the most valuable type-strain genomes for metagenomic binning, comparative biology and taxonomic classification.</title>
        <authorList>
            <person name="Goeker M."/>
        </authorList>
    </citation>
    <scope>NUCLEOTIDE SEQUENCE [LARGE SCALE GENOMIC DNA]</scope>
    <source>
        <strain evidence="2 3">DSM 44717</strain>
    </source>
</reference>
<gene>
    <name evidence="2" type="ORF">DFR69_10717</name>
</gene>
<comment type="caution">
    <text evidence="2">The sequence shown here is derived from an EMBL/GenBank/DDBJ whole genome shotgun (WGS) entry which is preliminary data.</text>
</comment>
<feature type="region of interest" description="Disordered" evidence="1">
    <location>
        <begin position="1"/>
        <end position="48"/>
    </location>
</feature>
<keyword evidence="3" id="KW-1185">Reference proteome</keyword>